<keyword evidence="1" id="KW-0732">Signal</keyword>
<name>A0A1F4Y1K3_9BACT</name>
<sequence>MTAPATAFHSLQVQAKIFIAALLLAAALFSIPAPAQASSLTGSQVEAIIGLLVSFGADQTIIDNVNIVLGGQTSGGVVITAEQQPVNSLVPLFEEGNRVVVTNNLTVRAAPSTSGTAIGIQPRGNIGVITGGPTSANGYIWWRVNWNTGPDGWSVQDYMQKTRGEVVYSFISAPAFGPSPLTVEFSVTGDISNMLSIDFGDGTSASCSSDHCSSSSLWRYSHTYTTPGTFETKLLGSDPSSCNEAGTICTADLSQRRILGIATINVLATVEIPTPVFKTFSLHPTSIKEGESSTLVWNVANAKKCILKASDGTEIKDLIWVGSRMLAPTRTMTYTLQCINNDLFGNDGPAVSRSVTITVMPGAVTDFSANITGGTVPLPVAFTYRLNVASSCSAGYYSLSFGDENWAAGDVQQKVSWNAGACAPITQTITHTYTTPGIYLAQLNNPGIALLGSAKITVATGVAVTATVTLPGTTADDIVVADANSGTAPFPVTFSFLLNRTASCAEGAYNIYFGDENWGAGDTATRATWGANSCAKSIQTLTHTYTQKGIYKMQIFDTSSGAGVFAGSETITVLSAPSASAQFDYVSAYSSAFNSHLAAVATVIIMTPLDIVTDVLSDLFFAAGIY</sequence>
<dbReference type="Gene3D" id="2.30.30.40">
    <property type="entry name" value="SH3 Domains"/>
    <property type="match status" value="1"/>
</dbReference>
<dbReference type="Proteomes" id="UP000178585">
    <property type="component" value="Unassembled WGS sequence"/>
</dbReference>
<dbReference type="InterPro" id="IPR035986">
    <property type="entry name" value="PKD_dom_sf"/>
</dbReference>
<protein>
    <recommendedName>
        <fullName evidence="2">PKD domain-containing protein</fullName>
    </recommendedName>
</protein>
<dbReference type="SUPFAM" id="SSF49299">
    <property type="entry name" value="PKD domain"/>
    <property type="match status" value="2"/>
</dbReference>
<dbReference type="InterPro" id="IPR022409">
    <property type="entry name" value="PKD/Chitinase_dom"/>
</dbReference>
<dbReference type="EMBL" id="MEWZ01000001">
    <property type="protein sequence ID" value="OGC87744.1"/>
    <property type="molecule type" value="Genomic_DNA"/>
</dbReference>
<comment type="caution">
    <text evidence="3">The sequence shown here is derived from an EMBL/GenBank/DDBJ whole genome shotgun (WGS) entry which is preliminary data.</text>
</comment>
<organism evidence="3 4">
    <name type="scientific">Candidatus Adlerbacteria bacterium RIFCSPLOWO2_01_FULL_54_21b</name>
    <dbReference type="NCBI Taxonomy" id="1797245"/>
    <lineage>
        <taxon>Bacteria</taxon>
        <taxon>Candidatus Adleribacteriota</taxon>
    </lineage>
</organism>
<dbReference type="AlphaFoldDB" id="A0A1F4Y1K3"/>
<evidence type="ECO:0000313" key="4">
    <source>
        <dbReference type="Proteomes" id="UP000178585"/>
    </source>
</evidence>
<accession>A0A1F4Y1K3</accession>
<dbReference type="InterPro" id="IPR000601">
    <property type="entry name" value="PKD_dom"/>
</dbReference>
<dbReference type="STRING" id="1797245.A2949_00580"/>
<feature type="domain" description="PKD" evidence="2">
    <location>
        <begin position="198"/>
        <end position="241"/>
    </location>
</feature>
<reference evidence="3 4" key="1">
    <citation type="journal article" date="2016" name="Nat. Commun.">
        <title>Thousands of microbial genomes shed light on interconnected biogeochemical processes in an aquifer system.</title>
        <authorList>
            <person name="Anantharaman K."/>
            <person name="Brown C.T."/>
            <person name="Hug L.A."/>
            <person name="Sharon I."/>
            <person name="Castelle C.J."/>
            <person name="Probst A.J."/>
            <person name="Thomas B.C."/>
            <person name="Singh A."/>
            <person name="Wilkins M.J."/>
            <person name="Karaoz U."/>
            <person name="Brodie E.L."/>
            <person name="Williams K.H."/>
            <person name="Hubbard S.S."/>
            <person name="Banfield J.F."/>
        </authorList>
    </citation>
    <scope>NUCLEOTIDE SEQUENCE [LARGE SCALE GENOMIC DNA]</scope>
</reference>
<evidence type="ECO:0000256" key="1">
    <source>
        <dbReference type="SAM" id="SignalP"/>
    </source>
</evidence>
<dbReference type="SMART" id="SM00089">
    <property type="entry name" value="PKD"/>
    <property type="match status" value="3"/>
</dbReference>
<dbReference type="Gene3D" id="2.60.40.10">
    <property type="entry name" value="Immunoglobulins"/>
    <property type="match status" value="2"/>
</dbReference>
<proteinExistence type="predicted"/>
<dbReference type="PROSITE" id="PS50093">
    <property type="entry name" value="PKD"/>
    <property type="match status" value="1"/>
</dbReference>
<gene>
    <name evidence="3" type="ORF">A2949_00580</name>
</gene>
<dbReference type="InterPro" id="IPR013783">
    <property type="entry name" value="Ig-like_fold"/>
</dbReference>
<evidence type="ECO:0000313" key="3">
    <source>
        <dbReference type="EMBL" id="OGC87744.1"/>
    </source>
</evidence>
<evidence type="ECO:0000259" key="2">
    <source>
        <dbReference type="PROSITE" id="PS50093"/>
    </source>
</evidence>
<feature type="chain" id="PRO_5009515548" description="PKD domain-containing protein" evidence="1">
    <location>
        <begin position="38"/>
        <end position="626"/>
    </location>
</feature>
<feature type="signal peptide" evidence="1">
    <location>
        <begin position="1"/>
        <end position="37"/>
    </location>
</feature>